<dbReference type="AlphaFoldDB" id="A0A0G3BRU7"/>
<dbReference type="Pfam" id="PF11731">
    <property type="entry name" value="Cdd1"/>
    <property type="match status" value="1"/>
</dbReference>
<gene>
    <name evidence="2" type="ORF">AAW51_2564</name>
</gene>
<evidence type="ECO:0000313" key="3">
    <source>
        <dbReference type="Proteomes" id="UP000035352"/>
    </source>
</evidence>
<name>A0A0G3BRU7_9BURK</name>
<proteinExistence type="predicted"/>
<dbReference type="EMBL" id="CP011371">
    <property type="protein sequence ID" value="AKJ29255.1"/>
    <property type="molecule type" value="Genomic_DNA"/>
</dbReference>
<dbReference type="STRING" id="413882.AAW51_2564"/>
<dbReference type="Proteomes" id="UP000035352">
    <property type="component" value="Chromosome"/>
</dbReference>
<evidence type="ECO:0000313" key="2">
    <source>
        <dbReference type="EMBL" id="AKJ29255.1"/>
    </source>
</evidence>
<protein>
    <submittedName>
        <fullName evidence="2">Mitomycin resistance protein</fullName>
    </submittedName>
</protein>
<keyword evidence="3" id="KW-1185">Reference proteome</keyword>
<sequence>MIEASSMKALRHTDCLHATAALELVPNIGPALAADLQLIGVHAPRDLVGRDAFVLYQELCAKTGHRHDPCVLDSFMAAVDFMRGAPAAPWWHYTAQRKLLYGQAHTDDPGADAAHLRSRPGGSARGAARS</sequence>
<dbReference type="KEGG" id="pbh:AAW51_2564"/>
<evidence type="ECO:0000256" key="1">
    <source>
        <dbReference type="SAM" id="MobiDB-lite"/>
    </source>
</evidence>
<reference evidence="2 3" key="1">
    <citation type="submission" date="2015-05" db="EMBL/GenBank/DDBJ databases">
        <authorList>
            <person name="Tang B."/>
            <person name="Yu Y."/>
        </authorList>
    </citation>
    <scope>NUCLEOTIDE SEQUENCE [LARGE SCALE GENOMIC DNA]</scope>
    <source>
        <strain evidence="2 3">DSM 7029</strain>
    </source>
</reference>
<accession>A0A0G3BRU7</accession>
<dbReference type="InterPro" id="IPR021725">
    <property type="entry name" value="Cdd1"/>
</dbReference>
<feature type="region of interest" description="Disordered" evidence="1">
    <location>
        <begin position="104"/>
        <end position="130"/>
    </location>
</feature>
<organism evidence="2 3">
    <name type="scientific">Caldimonas brevitalea</name>
    <dbReference type="NCBI Taxonomy" id="413882"/>
    <lineage>
        <taxon>Bacteria</taxon>
        <taxon>Pseudomonadati</taxon>
        <taxon>Pseudomonadota</taxon>
        <taxon>Betaproteobacteria</taxon>
        <taxon>Burkholderiales</taxon>
        <taxon>Sphaerotilaceae</taxon>
        <taxon>Caldimonas</taxon>
    </lineage>
</organism>
<dbReference type="Gene3D" id="1.10.150.20">
    <property type="entry name" value="5' to 3' exonuclease, C-terminal subdomain"/>
    <property type="match status" value="1"/>
</dbReference>